<dbReference type="EMBL" id="SUMF01000029">
    <property type="protein sequence ID" value="TJZ66813.1"/>
    <property type="molecule type" value="Genomic_DNA"/>
</dbReference>
<dbReference type="Proteomes" id="UP000310016">
    <property type="component" value="Unassembled WGS sequence"/>
</dbReference>
<feature type="region of interest" description="Disordered" evidence="2">
    <location>
        <begin position="28"/>
        <end position="93"/>
    </location>
</feature>
<gene>
    <name evidence="3" type="ORF">FAZ21_16645</name>
</gene>
<name>A0A4U0PFU7_9NEIS</name>
<evidence type="ECO:0000256" key="2">
    <source>
        <dbReference type="SAM" id="MobiDB-lite"/>
    </source>
</evidence>
<evidence type="ECO:0000313" key="4">
    <source>
        <dbReference type="Proteomes" id="UP000310016"/>
    </source>
</evidence>
<evidence type="ECO:0000256" key="1">
    <source>
        <dbReference type="SAM" id="Coils"/>
    </source>
</evidence>
<keyword evidence="4" id="KW-1185">Reference proteome</keyword>
<organism evidence="3 4">
    <name type="scientific">Chitiniphilus eburneus</name>
    <dbReference type="NCBI Taxonomy" id="2571148"/>
    <lineage>
        <taxon>Bacteria</taxon>
        <taxon>Pseudomonadati</taxon>
        <taxon>Pseudomonadota</taxon>
        <taxon>Betaproteobacteria</taxon>
        <taxon>Neisseriales</taxon>
        <taxon>Chitinibacteraceae</taxon>
        <taxon>Chitiniphilus</taxon>
    </lineage>
</organism>
<proteinExistence type="predicted"/>
<dbReference type="RefSeq" id="WP_136774573.1">
    <property type="nucleotide sequence ID" value="NZ_CP156074.1"/>
</dbReference>
<feature type="coiled-coil region" evidence="1">
    <location>
        <begin position="113"/>
        <end position="140"/>
    </location>
</feature>
<sequence length="355" mass="38002">MAKDLDFFMANQAEFDILSNDDKAALFAGGTLEGDTPTDPEPTDKAGSDETGTGDSSDTPAAAGAQQEATRPDGQEGPATSPLASSGTEAAPAVPEAVVLTRDGRHTIPFSELQSVRDQVQQLSQEKQVLLQALSSATAREAVAATPQPAEPAGYDFARAEQAMMEAIVNGDHETATQLRAEIFAAQRQMLEAEILADAEYRVEAKFNEQRIRELYEVAILRTLTDYPYLNDNEAALAEVIEWRDFYADKGDLPHIALERAAARIAPQFKPADPVTQQPVPATAPTPPVDVAARAAEIVAATKPRPPTSLSQVPATVAAPGDELAALRDMSGTRLIDRFAGKSPEQIMELLDRLV</sequence>
<protein>
    <submittedName>
        <fullName evidence="3">Uncharacterized protein</fullName>
    </submittedName>
</protein>
<reference evidence="3 4" key="1">
    <citation type="submission" date="2019-04" db="EMBL/GenBank/DDBJ databases">
        <title>Chitiniphilus eburnea sp. nov., a novel chitinolytic bacterium isolated from aquaculture sludge.</title>
        <authorList>
            <person name="Sheng M."/>
        </authorList>
    </citation>
    <scope>NUCLEOTIDE SEQUENCE [LARGE SCALE GENOMIC DNA]</scope>
    <source>
        <strain evidence="3 4">HX-2-15</strain>
    </source>
</reference>
<dbReference type="OrthoDB" id="9203288at2"/>
<keyword evidence="1" id="KW-0175">Coiled coil</keyword>
<dbReference type="AlphaFoldDB" id="A0A4U0PFU7"/>
<accession>A0A4U0PFU7</accession>
<feature type="compositionally biased region" description="Polar residues" evidence="2">
    <location>
        <begin position="50"/>
        <end position="59"/>
    </location>
</feature>
<comment type="caution">
    <text evidence="3">The sequence shown here is derived from an EMBL/GenBank/DDBJ whole genome shotgun (WGS) entry which is preliminary data.</text>
</comment>
<evidence type="ECO:0000313" key="3">
    <source>
        <dbReference type="EMBL" id="TJZ66813.1"/>
    </source>
</evidence>